<proteinExistence type="predicted"/>
<comment type="caution">
    <text evidence="1">The sequence shown here is derived from an EMBL/GenBank/DDBJ whole genome shotgun (WGS) entry which is preliminary data.</text>
</comment>
<sequence length="57" mass="6232">MSVFAEAMRQRVREARAALVAARAAADAYGTEVAEVELEDALRMAREHGIDPDDEEA</sequence>
<name>A0ABP3GHL6_9ACTN</name>
<evidence type="ECO:0000313" key="2">
    <source>
        <dbReference type="Proteomes" id="UP001500063"/>
    </source>
</evidence>
<keyword evidence="2" id="KW-1185">Reference proteome</keyword>
<dbReference type="RefSeq" id="WP_344117412.1">
    <property type="nucleotide sequence ID" value="NZ_BAAABW010000012.1"/>
</dbReference>
<organism evidence="1 2">
    <name type="scientific">Streptomyces blastmyceticus</name>
    <dbReference type="NCBI Taxonomy" id="68180"/>
    <lineage>
        <taxon>Bacteria</taxon>
        <taxon>Bacillati</taxon>
        <taxon>Actinomycetota</taxon>
        <taxon>Actinomycetes</taxon>
        <taxon>Kitasatosporales</taxon>
        <taxon>Streptomycetaceae</taxon>
        <taxon>Streptomyces</taxon>
    </lineage>
</organism>
<evidence type="ECO:0000313" key="1">
    <source>
        <dbReference type="EMBL" id="GAA0344044.1"/>
    </source>
</evidence>
<dbReference type="EMBL" id="BAAABW010000012">
    <property type="protein sequence ID" value="GAA0344044.1"/>
    <property type="molecule type" value="Genomic_DNA"/>
</dbReference>
<reference evidence="2" key="1">
    <citation type="journal article" date="2019" name="Int. J. Syst. Evol. Microbiol.">
        <title>The Global Catalogue of Microorganisms (GCM) 10K type strain sequencing project: providing services to taxonomists for standard genome sequencing and annotation.</title>
        <authorList>
            <consortium name="The Broad Institute Genomics Platform"/>
            <consortium name="The Broad Institute Genome Sequencing Center for Infectious Disease"/>
            <person name="Wu L."/>
            <person name="Ma J."/>
        </authorList>
    </citation>
    <scope>NUCLEOTIDE SEQUENCE [LARGE SCALE GENOMIC DNA]</scope>
    <source>
        <strain evidence="2">JCM 4565</strain>
    </source>
</reference>
<gene>
    <name evidence="1" type="ORF">GCM10010319_20210</name>
</gene>
<protein>
    <submittedName>
        <fullName evidence="1">Uncharacterized protein</fullName>
    </submittedName>
</protein>
<dbReference type="Proteomes" id="UP001500063">
    <property type="component" value="Unassembled WGS sequence"/>
</dbReference>
<accession>A0ABP3GHL6</accession>